<organism evidence="1">
    <name type="scientific">uncultured delta proteobacterium</name>
    <dbReference type="NCBI Taxonomy" id="34034"/>
    <lineage>
        <taxon>Bacteria</taxon>
        <taxon>Deltaproteobacteria</taxon>
        <taxon>environmental samples</taxon>
    </lineage>
</organism>
<dbReference type="AlphaFoldDB" id="A0A212J7U9"/>
<reference evidence="1" key="1">
    <citation type="submission" date="2016-04" db="EMBL/GenBank/DDBJ databases">
        <authorList>
            <person name="Evans L.H."/>
            <person name="Alamgir A."/>
            <person name="Owens N."/>
            <person name="Weber N.D."/>
            <person name="Virtaneva K."/>
            <person name="Barbian K."/>
            <person name="Babar A."/>
            <person name="Rosenke K."/>
        </authorList>
    </citation>
    <scope>NUCLEOTIDE SEQUENCE</scope>
    <source>
        <strain evidence="1">86</strain>
    </source>
</reference>
<gene>
    <name evidence="1" type="ORF">KL86DPRO_10880</name>
</gene>
<evidence type="ECO:0000313" key="1">
    <source>
        <dbReference type="EMBL" id="SBV95510.1"/>
    </source>
</evidence>
<protein>
    <submittedName>
        <fullName evidence="1">Uncharacterized protein</fullName>
    </submittedName>
</protein>
<name>A0A212J7U9_9DELT</name>
<proteinExistence type="predicted"/>
<dbReference type="InterPro" id="IPR021695">
    <property type="entry name" value="Phage_KPP10_Orf10"/>
</dbReference>
<dbReference type="Pfam" id="PF11681">
    <property type="entry name" value="Phage_Tube_PhiTE"/>
    <property type="match status" value="1"/>
</dbReference>
<accession>A0A212J7U9</accession>
<sequence>MSFAWSFLDVSASIEGPGGGFTLGGPDTGTAEEGVNIEPKGDVNIMTEGADGSWMHSLRASKGGTLTVTLLRNSPTNAKLQAMLNYQRSSARYHGRNTVTIRQVVSGDLIPCEGVAFAKQPGIPFAVEGGKLAWVFDVGRFEPTLGAGMTEV</sequence>
<dbReference type="EMBL" id="FLUQ01000001">
    <property type="protein sequence ID" value="SBV95510.1"/>
    <property type="molecule type" value="Genomic_DNA"/>
</dbReference>